<keyword evidence="2" id="KW-0964">Secreted</keyword>
<feature type="domain" description="Gram-positive cocci surface proteins LPxTG" evidence="6">
    <location>
        <begin position="383"/>
        <end position="418"/>
    </location>
</feature>
<keyword evidence="1" id="KW-0134">Cell wall</keyword>
<keyword evidence="8" id="KW-1185">Reference proteome</keyword>
<keyword evidence="5" id="KW-0812">Transmembrane</keyword>
<evidence type="ECO:0000259" key="6">
    <source>
        <dbReference type="Pfam" id="PF00746"/>
    </source>
</evidence>
<protein>
    <recommendedName>
        <fullName evidence="6">Gram-positive cocci surface proteins LPxTG domain-containing protein</fullName>
    </recommendedName>
</protein>
<organism evidence="7 8">
    <name type="scientific">Fodinicola feengrottensis</name>
    <dbReference type="NCBI Taxonomy" id="435914"/>
    <lineage>
        <taxon>Bacteria</taxon>
        <taxon>Bacillati</taxon>
        <taxon>Actinomycetota</taxon>
        <taxon>Actinomycetes</taxon>
        <taxon>Mycobacteriales</taxon>
        <taxon>Fodinicola</taxon>
    </lineage>
</organism>
<evidence type="ECO:0000256" key="2">
    <source>
        <dbReference type="ARBA" id="ARBA00022525"/>
    </source>
</evidence>
<dbReference type="InterPro" id="IPR019931">
    <property type="entry name" value="LPXTG_anchor"/>
</dbReference>
<gene>
    <name evidence="7" type="ORF">GCM10009765_04820</name>
</gene>
<proteinExistence type="predicted"/>
<sequence>MGSLSIAVPGSPALPGLPATSFAFDRSATTIRSDAVAKANAQAAFLVGGPSDQIPKNSVSQLAPPDNAQPTLSDIITIPDNPVLSGQVGKLAAQARWGGCPSTAGILAASQTNLLDVKVLSLTGSALPIPVGNPLNGLLPKGVLPIGGGVPLVSGTTGTTGSGVTAADAPAVAYTDSRGGLVTVSGQKGLGVTSQATLGLADLQLFAGTPAQTTLRLTSPAKLTATAGGANGKSSVSYSAPALTVTGPDGKAQTIATPGKTVEIGLAGLAGLPGLQNVGLPGLLQPLGNLGGVVPGSTSPLPDISKAYLAKITIGDLSDQQDSPTVASGRLSMLRLDLLSLDGVTPLVSIALGDLSAHAEAPRGGVVCQPIAAPTTAAPIANPGTGGTLPVTGTQVTVFLLAAGALVLLGRFAMVIAARRS</sequence>
<evidence type="ECO:0000256" key="4">
    <source>
        <dbReference type="ARBA" id="ARBA00023088"/>
    </source>
</evidence>
<dbReference type="Proteomes" id="UP001500618">
    <property type="component" value="Unassembled WGS sequence"/>
</dbReference>
<comment type="caution">
    <text evidence="7">The sequence shown here is derived from an EMBL/GenBank/DDBJ whole genome shotgun (WGS) entry which is preliminary data.</text>
</comment>
<reference evidence="8" key="1">
    <citation type="journal article" date="2019" name="Int. J. Syst. Evol. Microbiol.">
        <title>The Global Catalogue of Microorganisms (GCM) 10K type strain sequencing project: providing services to taxonomists for standard genome sequencing and annotation.</title>
        <authorList>
            <consortium name="The Broad Institute Genomics Platform"/>
            <consortium name="The Broad Institute Genome Sequencing Center for Infectious Disease"/>
            <person name="Wu L."/>
            <person name="Ma J."/>
        </authorList>
    </citation>
    <scope>NUCLEOTIDE SEQUENCE [LARGE SCALE GENOMIC DNA]</scope>
    <source>
        <strain evidence="8">JCM 14718</strain>
    </source>
</reference>
<dbReference type="EMBL" id="BAAANY010000001">
    <property type="protein sequence ID" value="GAA1658433.1"/>
    <property type="molecule type" value="Genomic_DNA"/>
</dbReference>
<evidence type="ECO:0000256" key="3">
    <source>
        <dbReference type="ARBA" id="ARBA00022729"/>
    </source>
</evidence>
<keyword evidence="3" id="KW-0732">Signal</keyword>
<name>A0ABP4RSQ4_9ACTN</name>
<accession>A0ABP4RSQ4</accession>
<dbReference type="Pfam" id="PF00746">
    <property type="entry name" value="Gram_pos_anchor"/>
    <property type="match status" value="1"/>
</dbReference>
<keyword evidence="4" id="KW-0572">Peptidoglycan-anchor</keyword>
<evidence type="ECO:0000256" key="1">
    <source>
        <dbReference type="ARBA" id="ARBA00022512"/>
    </source>
</evidence>
<keyword evidence="5" id="KW-1133">Transmembrane helix</keyword>
<keyword evidence="5" id="KW-0472">Membrane</keyword>
<evidence type="ECO:0000313" key="8">
    <source>
        <dbReference type="Proteomes" id="UP001500618"/>
    </source>
</evidence>
<evidence type="ECO:0000256" key="5">
    <source>
        <dbReference type="SAM" id="Phobius"/>
    </source>
</evidence>
<feature type="transmembrane region" description="Helical" evidence="5">
    <location>
        <begin position="398"/>
        <end position="418"/>
    </location>
</feature>
<evidence type="ECO:0000313" key="7">
    <source>
        <dbReference type="EMBL" id="GAA1658433.1"/>
    </source>
</evidence>